<keyword evidence="1" id="KW-0472">Membrane</keyword>
<keyword evidence="1" id="KW-0812">Transmembrane</keyword>
<dbReference type="Pfam" id="PF13796">
    <property type="entry name" value="Sensor"/>
    <property type="match status" value="1"/>
</dbReference>
<evidence type="ECO:0000256" key="1">
    <source>
        <dbReference type="SAM" id="Phobius"/>
    </source>
</evidence>
<reference evidence="3 4" key="1">
    <citation type="submission" date="2021-01" db="EMBL/GenBank/DDBJ databases">
        <title>Whole genome shotgun sequence of Asanoa siamensis NBRC 107932.</title>
        <authorList>
            <person name="Komaki H."/>
            <person name="Tamura T."/>
        </authorList>
    </citation>
    <scope>NUCLEOTIDE SEQUENCE [LARGE SCALE GENOMIC DNA]</scope>
    <source>
        <strain evidence="3 4">NBRC 107932</strain>
    </source>
</reference>
<gene>
    <name evidence="3" type="ORF">Asi02nite_69410</name>
</gene>
<dbReference type="EMBL" id="BONE01000090">
    <property type="protein sequence ID" value="GIF77423.1"/>
    <property type="molecule type" value="Genomic_DNA"/>
</dbReference>
<evidence type="ECO:0000313" key="3">
    <source>
        <dbReference type="EMBL" id="GIF77423.1"/>
    </source>
</evidence>
<evidence type="ECO:0000313" key="4">
    <source>
        <dbReference type="Proteomes" id="UP000604117"/>
    </source>
</evidence>
<accession>A0ABQ4D2C6</accession>
<comment type="caution">
    <text evidence="3">The sequence shown here is derived from an EMBL/GenBank/DDBJ whole genome shotgun (WGS) entry which is preliminary data.</text>
</comment>
<organism evidence="3 4">
    <name type="scientific">Asanoa siamensis</name>
    <dbReference type="NCBI Taxonomy" id="926357"/>
    <lineage>
        <taxon>Bacteria</taxon>
        <taxon>Bacillati</taxon>
        <taxon>Actinomycetota</taxon>
        <taxon>Actinomycetes</taxon>
        <taxon>Micromonosporales</taxon>
        <taxon>Micromonosporaceae</taxon>
        <taxon>Asanoa</taxon>
    </lineage>
</organism>
<feature type="transmembrane region" description="Helical" evidence="1">
    <location>
        <begin position="7"/>
        <end position="28"/>
    </location>
</feature>
<protein>
    <recommendedName>
        <fullName evidence="2">Putative sensor domain-containing protein</fullName>
    </recommendedName>
</protein>
<dbReference type="InterPro" id="IPR025828">
    <property type="entry name" value="Put_sensor_dom"/>
</dbReference>
<evidence type="ECO:0000259" key="2">
    <source>
        <dbReference type="Pfam" id="PF13796"/>
    </source>
</evidence>
<keyword evidence="4" id="KW-1185">Reference proteome</keyword>
<name>A0ABQ4D2C6_9ACTN</name>
<proteinExistence type="predicted"/>
<dbReference type="Proteomes" id="UP000604117">
    <property type="component" value="Unassembled WGS sequence"/>
</dbReference>
<feature type="domain" description="Putative sensor" evidence="2">
    <location>
        <begin position="1"/>
        <end position="93"/>
    </location>
</feature>
<sequence>MHALVKFIVSIFAFTVTVGWWAAALGGLTCWAWDWAIPRGPDNVDLNTMIGLGSGTGPRLLMYIAVGVFCALSLPMVVRGVALLQANVSRMMLTGVASARESAMKAPSGFIG</sequence>
<feature type="transmembrane region" description="Helical" evidence="1">
    <location>
        <begin position="60"/>
        <end position="82"/>
    </location>
</feature>
<keyword evidence="1" id="KW-1133">Transmembrane helix</keyword>